<geneLocation type="plasmid" evidence="1">
    <name>Mobile Element-1</name>
</geneLocation>
<keyword evidence="1" id="KW-0614">Plasmid</keyword>
<name>A0A140AYM0_LEGPN</name>
<dbReference type="RefSeq" id="WP_061515173.1">
    <property type="nucleotide sequence ID" value="NZ_JAPHPG010000001.1"/>
</dbReference>
<proteinExistence type="predicted"/>
<dbReference type="EMBL" id="KT271770">
    <property type="protein sequence ID" value="ALK43917.1"/>
    <property type="molecule type" value="Genomic_DNA"/>
</dbReference>
<sequence>MYILYGQFKQYADKKGYQLLKEDYRFIENNIKHLHQDEQILVLKEYLKRWGQGMKEGGKTPQNQNLGRFRANEYLRSVCKN</sequence>
<evidence type="ECO:0000313" key="1">
    <source>
        <dbReference type="EMBL" id="ALK43917.1"/>
    </source>
</evidence>
<protein>
    <submittedName>
        <fullName evidence="1">Uncharacterized protein</fullName>
    </submittedName>
</protein>
<dbReference type="AlphaFoldDB" id="A0A140AYM0"/>
<accession>A0A140AYM0</accession>
<reference evidence="1" key="1">
    <citation type="journal article" date="2016" name="Cell. Microbiol.">
        <title>Active and Adaptive Legionella CRISPR-Cas reveals a recurrent challenge to the pathogen.</title>
        <authorList>
            <person name="Rao C."/>
            <person name="Guyard C."/>
            <person name="Pelaz C."/>
            <person name="Wasserscheid J."/>
            <person name="Bondy-Denomy J."/>
            <person name="Dewar K."/>
            <person name="Ensminger A.W."/>
        </authorList>
    </citation>
    <scope>NUCLEOTIDE SEQUENCE</scope>
    <source>
        <strain evidence="1">Murcia-2001 4983</strain>
        <plasmid evidence="1">Mobile Element-1</plasmid>
    </source>
</reference>
<organism evidence="1">
    <name type="scientific">Legionella pneumophila</name>
    <dbReference type="NCBI Taxonomy" id="446"/>
    <lineage>
        <taxon>Bacteria</taxon>
        <taxon>Pseudomonadati</taxon>
        <taxon>Pseudomonadota</taxon>
        <taxon>Gammaproteobacteria</taxon>
        <taxon>Legionellales</taxon>
        <taxon>Legionellaceae</taxon>
        <taxon>Legionella</taxon>
    </lineage>
</organism>